<dbReference type="InterPro" id="IPR050817">
    <property type="entry name" value="DjlA_DnaK_co-chaperone"/>
</dbReference>
<dbReference type="InterPro" id="IPR018253">
    <property type="entry name" value="DnaJ_domain_CS"/>
</dbReference>
<feature type="compositionally biased region" description="Basic and acidic residues" evidence="1">
    <location>
        <begin position="371"/>
        <end position="389"/>
    </location>
</feature>
<organism evidence="3 4">
    <name type="scientific">Ectocarpus siliculosus</name>
    <name type="common">Brown alga</name>
    <name type="synonym">Conferva siliculosa</name>
    <dbReference type="NCBI Taxonomy" id="2880"/>
    <lineage>
        <taxon>Eukaryota</taxon>
        <taxon>Sar</taxon>
        <taxon>Stramenopiles</taxon>
        <taxon>Ochrophyta</taxon>
        <taxon>PX clade</taxon>
        <taxon>Phaeophyceae</taxon>
        <taxon>Ectocarpales</taxon>
        <taxon>Ectocarpaceae</taxon>
        <taxon>Ectocarpus</taxon>
    </lineage>
</organism>
<dbReference type="OrthoDB" id="10250354at2759"/>
<feature type="compositionally biased region" description="Acidic residues" evidence="1">
    <location>
        <begin position="295"/>
        <end position="304"/>
    </location>
</feature>
<feature type="compositionally biased region" description="Pro residues" evidence="1">
    <location>
        <begin position="97"/>
        <end position="115"/>
    </location>
</feature>
<feature type="domain" description="J" evidence="2">
    <location>
        <begin position="6"/>
        <end position="73"/>
    </location>
</feature>
<dbReference type="InterPro" id="IPR036869">
    <property type="entry name" value="J_dom_sf"/>
</dbReference>
<dbReference type="PROSITE" id="PS00636">
    <property type="entry name" value="DNAJ_1"/>
    <property type="match status" value="1"/>
</dbReference>
<sequence length="588" mass="61325">MPGKPCHYDVLGLERDASDEDIKRVYRKLALFWHPDKNTPETREEATEVFRLVTEAYAVLGDPKRKEKYDREGHPPTASTAGSAATDKRSSPGVAPTAPPAPTPPPAAPTYPPAPASQQAHGGWGVPGGEGAWQGMPVGGGYDQGVGGGYDQAWYQQHAPPSWGAYDYDDRGAGSYGAPASALVAPSLPPEPSSAPPSTELALQQDSPPAGGAGTYPNGFPHQAAAPLGTVAPLGMVAHHGGGGFPHHGAQSYALPPAAVAPPSTYPPSSEPASTLPPATRAPRSTYPPSSESSDSSESEDGDQDLAVARYEPRTPERSVATTESRTPERRVATTSGRSIFRRGSKKTPYPTETRYVPPQPERLNGTYYPKETRGQEEEQRPQHHERPGLSRGSSGLVLQLRVGAKPRDGAPPPPTSVGPRRSSSSNSRGGSDGSMGGLLQEVDRMFSTVMGGGMFGAGVSLGVDGEGSGRGQSRGFSVGSGSSRGAGGGATRASMMSSHTVVDGRSRTLFARTERTVVNTDGTRETNVQEYVNNRAGGGSYKGRGTSASGSRRSSGSERAPSAAGQSESGRSATSSRRHSLKSFFGR</sequence>
<feature type="compositionally biased region" description="Basic and acidic residues" evidence="1">
    <location>
        <begin position="62"/>
        <end position="74"/>
    </location>
</feature>
<dbReference type="PROSITE" id="PS50076">
    <property type="entry name" value="DNAJ_2"/>
    <property type="match status" value="1"/>
</dbReference>
<dbReference type="AlphaFoldDB" id="D7FJA7"/>
<dbReference type="InParanoid" id="D7FJA7"/>
<feature type="compositionally biased region" description="Gly residues" evidence="1">
    <location>
        <begin position="122"/>
        <end position="150"/>
    </location>
</feature>
<dbReference type="eggNOG" id="KOG0717">
    <property type="taxonomic scope" value="Eukaryota"/>
</dbReference>
<evidence type="ECO:0000313" key="3">
    <source>
        <dbReference type="EMBL" id="CBJ29013.1"/>
    </source>
</evidence>
<reference evidence="3 4" key="1">
    <citation type="journal article" date="2010" name="Nature">
        <title>The Ectocarpus genome and the independent evolution of multicellularity in brown algae.</title>
        <authorList>
            <person name="Cock J.M."/>
            <person name="Sterck L."/>
            <person name="Rouze P."/>
            <person name="Scornet D."/>
            <person name="Allen A.E."/>
            <person name="Amoutzias G."/>
            <person name="Anthouard V."/>
            <person name="Artiguenave F."/>
            <person name="Aury J.M."/>
            <person name="Badger J.H."/>
            <person name="Beszteri B."/>
            <person name="Billiau K."/>
            <person name="Bonnet E."/>
            <person name="Bothwell J.H."/>
            <person name="Bowler C."/>
            <person name="Boyen C."/>
            <person name="Brownlee C."/>
            <person name="Carrano C.J."/>
            <person name="Charrier B."/>
            <person name="Cho G.Y."/>
            <person name="Coelho S.M."/>
            <person name="Collen J."/>
            <person name="Corre E."/>
            <person name="Da Silva C."/>
            <person name="Delage L."/>
            <person name="Delaroque N."/>
            <person name="Dittami S.M."/>
            <person name="Doulbeau S."/>
            <person name="Elias M."/>
            <person name="Farnham G."/>
            <person name="Gachon C.M."/>
            <person name="Gschloessl B."/>
            <person name="Heesch S."/>
            <person name="Jabbari K."/>
            <person name="Jubin C."/>
            <person name="Kawai H."/>
            <person name="Kimura K."/>
            <person name="Kloareg B."/>
            <person name="Kupper F.C."/>
            <person name="Lang D."/>
            <person name="Le Bail A."/>
            <person name="Leblanc C."/>
            <person name="Lerouge P."/>
            <person name="Lohr M."/>
            <person name="Lopez P.J."/>
            <person name="Martens C."/>
            <person name="Maumus F."/>
            <person name="Michel G."/>
            <person name="Miranda-Saavedra D."/>
            <person name="Morales J."/>
            <person name="Moreau H."/>
            <person name="Motomura T."/>
            <person name="Nagasato C."/>
            <person name="Napoli C.A."/>
            <person name="Nelson D.R."/>
            <person name="Nyvall-Collen P."/>
            <person name="Peters A.F."/>
            <person name="Pommier C."/>
            <person name="Potin P."/>
            <person name="Poulain J."/>
            <person name="Quesneville H."/>
            <person name="Read B."/>
            <person name="Rensing S.A."/>
            <person name="Ritter A."/>
            <person name="Rousvoal S."/>
            <person name="Samanta M."/>
            <person name="Samson G."/>
            <person name="Schroeder D.C."/>
            <person name="Segurens B."/>
            <person name="Strittmatter M."/>
            <person name="Tonon T."/>
            <person name="Tregear J.W."/>
            <person name="Valentin K."/>
            <person name="von Dassow P."/>
            <person name="Yamagishi T."/>
            <person name="Van de Peer Y."/>
            <person name="Wincker P."/>
        </authorList>
    </citation>
    <scope>NUCLEOTIDE SEQUENCE [LARGE SCALE GENOMIC DNA]</scope>
    <source>
        <strain evidence="4">Ec32 / CCAP1310/4</strain>
    </source>
</reference>
<name>D7FJA7_ECTSI</name>
<feature type="compositionally biased region" description="Polar residues" evidence="1">
    <location>
        <begin position="517"/>
        <end position="533"/>
    </location>
</feature>
<feature type="compositionally biased region" description="Low complexity" evidence="1">
    <location>
        <begin position="418"/>
        <end position="430"/>
    </location>
</feature>
<dbReference type="SMART" id="SM00271">
    <property type="entry name" value="DnaJ"/>
    <property type="match status" value="1"/>
</dbReference>
<dbReference type="PANTHER" id="PTHR24074">
    <property type="entry name" value="CO-CHAPERONE PROTEIN DJLA"/>
    <property type="match status" value="1"/>
</dbReference>
<keyword evidence="4" id="KW-1185">Reference proteome</keyword>
<dbReference type="Proteomes" id="UP000002630">
    <property type="component" value="Linkage Group LG26"/>
</dbReference>
<evidence type="ECO:0000313" key="4">
    <source>
        <dbReference type="Proteomes" id="UP000002630"/>
    </source>
</evidence>
<dbReference type="EMBL" id="FN647939">
    <property type="protein sequence ID" value="CBJ29013.1"/>
    <property type="molecule type" value="Genomic_DNA"/>
</dbReference>
<feature type="compositionally biased region" description="Low complexity" evidence="1">
    <location>
        <begin position="544"/>
        <end position="566"/>
    </location>
</feature>
<proteinExistence type="predicted"/>
<evidence type="ECO:0000259" key="2">
    <source>
        <dbReference type="PROSITE" id="PS50076"/>
    </source>
</evidence>
<feature type="region of interest" description="Disordered" evidence="1">
    <location>
        <begin position="61"/>
        <end position="441"/>
    </location>
</feature>
<dbReference type="STRING" id="2880.D7FJA7"/>
<dbReference type="InterPro" id="IPR001623">
    <property type="entry name" value="DnaJ_domain"/>
</dbReference>
<dbReference type="EMBL" id="FN649751">
    <property type="protein sequence ID" value="CBJ29013.1"/>
    <property type="molecule type" value="Genomic_DNA"/>
</dbReference>
<dbReference type="CDD" id="cd06257">
    <property type="entry name" value="DnaJ"/>
    <property type="match status" value="1"/>
</dbReference>
<dbReference type="PRINTS" id="PR00625">
    <property type="entry name" value="JDOMAIN"/>
</dbReference>
<dbReference type="Gene3D" id="1.10.287.110">
    <property type="entry name" value="DnaJ domain"/>
    <property type="match status" value="1"/>
</dbReference>
<evidence type="ECO:0000256" key="1">
    <source>
        <dbReference type="SAM" id="MobiDB-lite"/>
    </source>
</evidence>
<gene>
    <name evidence="3" type="ORF">Esi_0130_0049</name>
</gene>
<dbReference type="Pfam" id="PF00226">
    <property type="entry name" value="DnaJ"/>
    <property type="match status" value="1"/>
</dbReference>
<accession>D7FJA7</accession>
<protein>
    <submittedName>
        <fullName evidence="3">DnaJ domain containing protein</fullName>
    </submittedName>
</protein>
<dbReference type="SUPFAM" id="SSF46565">
    <property type="entry name" value="Chaperone J-domain"/>
    <property type="match status" value="1"/>
</dbReference>
<feature type="compositionally biased region" description="Polar residues" evidence="1">
    <location>
        <begin position="567"/>
        <end position="576"/>
    </location>
</feature>
<feature type="region of interest" description="Disordered" evidence="1">
    <location>
        <begin position="462"/>
        <end position="588"/>
    </location>
</feature>